<gene>
    <name evidence="11" type="ORF">BQ2448_1727</name>
</gene>
<dbReference type="InterPro" id="IPR028889">
    <property type="entry name" value="USP"/>
</dbReference>
<dbReference type="SMART" id="SM00695">
    <property type="entry name" value="DUSP"/>
    <property type="match status" value="1"/>
</dbReference>
<dbReference type="PROSITE" id="PS00973">
    <property type="entry name" value="USP_2"/>
    <property type="match status" value="1"/>
</dbReference>
<feature type="region of interest" description="Disordered" evidence="8">
    <location>
        <begin position="72"/>
        <end position="165"/>
    </location>
</feature>
<evidence type="ECO:0000313" key="11">
    <source>
        <dbReference type="EMBL" id="SCV70333.1"/>
    </source>
</evidence>
<dbReference type="PROSITE" id="PS51283">
    <property type="entry name" value="DUSP"/>
    <property type="match status" value="1"/>
</dbReference>
<dbReference type="PANTHER" id="PTHR21646">
    <property type="entry name" value="UBIQUITIN CARBOXYL-TERMINAL HYDROLASE"/>
    <property type="match status" value="1"/>
</dbReference>
<feature type="region of interest" description="Disordered" evidence="8">
    <location>
        <begin position="1055"/>
        <end position="1091"/>
    </location>
</feature>
<name>A0A238FE91_9BASI</name>
<dbReference type="Gene3D" id="3.90.70.10">
    <property type="entry name" value="Cysteine proteinases"/>
    <property type="match status" value="2"/>
</dbReference>
<organism evidence="11 12">
    <name type="scientific">Microbotryum intermedium</name>
    <dbReference type="NCBI Taxonomy" id="269621"/>
    <lineage>
        <taxon>Eukaryota</taxon>
        <taxon>Fungi</taxon>
        <taxon>Dikarya</taxon>
        <taxon>Basidiomycota</taxon>
        <taxon>Pucciniomycotina</taxon>
        <taxon>Microbotryomycetes</taxon>
        <taxon>Microbotryales</taxon>
        <taxon>Microbotryaceae</taxon>
        <taxon>Microbotryum</taxon>
    </lineage>
</organism>
<feature type="compositionally biased region" description="Polar residues" evidence="8">
    <location>
        <begin position="1384"/>
        <end position="1414"/>
    </location>
</feature>
<dbReference type="CDD" id="cd02674">
    <property type="entry name" value="Peptidase_C19R"/>
    <property type="match status" value="1"/>
</dbReference>
<evidence type="ECO:0000259" key="10">
    <source>
        <dbReference type="PROSITE" id="PS51283"/>
    </source>
</evidence>
<feature type="region of interest" description="Disordered" evidence="8">
    <location>
        <begin position="963"/>
        <end position="1025"/>
    </location>
</feature>
<evidence type="ECO:0000256" key="7">
    <source>
        <dbReference type="ARBA" id="ARBA00022807"/>
    </source>
</evidence>
<dbReference type="EC" id="3.4.19.12" evidence="3"/>
<evidence type="ECO:0000256" key="4">
    <source>
        <dbReference type="ARBA" id="ARBA00022670"/>
    </source>
</evidence>
<evidence type="ECO:0000256" key="2">
    <source>
        <dbReference type="ARBA" id="ARBA00009085"/>
    </source>
</evidence>
<dbReference type="Pfam" id="PF00443">
    <property type="entry name" value="UCH"/>
    <property type="match status" value="1"/>
</dbReference>
<feature type="region of interest" description="Disordered" evidence="8">
    <location>
        <begin position="1"/>
        <end position="24"/>
    </location>
</feature>
<evidence type="ECO:0000256" key="5">
    <source>
        <dbReference type="ARBA" id="ARBA00022786"/>
    </source>
</evidence>
<dbReference type="GO" id="GO:0004843">
    <property type="term" value="F:cysteine-type deubiquitinase activity"/>
    <property type="evidence" value="ECO:0007669"/>
    <property type="project" value="UniProtKB-EC"/>
</dbReference>
<protein>
    <recommendedName>
        <fullName evidence="3">ubiquitinyl hydrolase 1</fullName>
        <ecNumber evidence="3">3.4.19.12</ecNumber>
    </recommendedName>
</protein>
<dbReference type="OrthoDB" id="292964at2759"/>
<dbReference type="GO" id="GO:0016579">
    <property type="term" value="P:protein deubiquitination"/>
    <property type="evidence" value="ECO:0007669"/>
    <property type="project" value="InterPro"/>
</dbReference>
<evidence type="ECO:0000259" key="9">
    <source>
        <dbReference type="PROSITE" id="PS50235"/>
    </source>
</evidence>
<sequence length="1517" mass="164183">MRSDRGRDSDSDPDAAAAAHRPRTPFPLALALSSSSLASSSLTSTSISTSASTSSSCPIVVATTPAVAALTAAAAPPSPTLSARKRALSDASQSSESSAHKRHLSVDPTGTADSPSDIDSLGASRLDLEGPSERGEDDDDEEEDDNDSHSHNHSQSGDVAMDDDSAFAASLVRPTTRSFAAAAAASAAVQDDEHLPSYTSSTLASTAVTPSATMDDDEDDDGSVPVTLERTESPPDGPNQLALIQDWLSDAQNEMAQGDSWYLVSRTWYRRWQTACSGVRDDKNDDDDVDELSIENLGPVNNADILDQSGALKRPVEEGRDVVLLSPQAWDFLVKWYGRSSLPIKRQVVSTGGIGSERVEFYPPTFAPVKVLPSESLATNVSIPIAESTPTLSLSSGSTVRELKELCAIQYGLSSGRESRLWRLPTDEEVGLAAPLLDGPGHIFAEKLSRVAQAGHSVELIERGEVSGATSLNDAMLTDEMTRLAIEQQNEDGKWLVDETSILASSSASLQSSVDDKKKPMFGTQFFDRFAVNQLVPRHKNGVERAATSNHSNLASSGSGGGLLASFGGALTRSKSNTRSGQRGLTGLTNLGNTCFMNSALQCMSNTKELQEYFSSGVYKSEINRTNPLGMRGQVAESFGQLIERLWSTSSGAYAPRDFKQALSRFAPQFSGYGQQDTQELLAFLLDGVHEDLNRIKKKPPTSAPDWEGGSDKEMFKLAKTCWEQYRSRNDSVIVDLFQGQYRSTVVCPDCDKVSITFDPFMYVTMNLPVSKKWEGRIYFVPLDPKRARYAVDLEVPKNGTIKTAKAMVAKLVDCDPKHLVTMEEWKGKPFKAWYDDDMISELNTERDCLVFWETSGPFPQPKPREYGRTKPLPMDPDAPIVIPVMHKARSKLSGSSHRSYGASNHGDAFGSPFLLTLTREQASSVEGIELALATQYARVTKRGKELLEFVELEQDTGAAASPHVPTAAMAGPSLNLPPTPPPEASMEVDAAVEDDASPSTSAGLTSTAASSVSSTSKAPRSKGPFQLYVSKHPVTKYGLPLGQRDCEGTPVVPLESRLPRAPSPETDMFKTSSSPAPGHVPGAFPTTEEESSSVMSTDESTSAPVELELPSDAVELVTHSTTPKAATKPLVKNGDFFHVEWEPAALAHYFGGNGSDGEQATWAQVESLVDPVLAERRNRPRGAAKKAITIQDCLNEFTKEERLGEDDTWYCPVCKKHQQATKKVELWKVPDVLVFAFKRFSANRYSRDKLDDLVDFPLEGFDIEPYVEGVKVERRLAGETGAEEPESLIYDLYAVDNHYGGMGGGHYTAYAKNHENGKWYDFDDSRVSEISNPEAVKTKAAYLCFYRRRTTRPIGAKSRELIDSAIQSRNASAANSDAGLPSGPNSLDNSPSGSTDNLGANAHSTSALHSPYTSIRQSTTIDDDEEDDLYGDTTLSTTLRARPNFFKGTLAPAMQDSSSSSSDSDLAEPGSPRGFAATNEDDWNPLNGNGDPLTGQIVDDQVVEVKLNDEEEGRVV</sequence>
<evidence type="ECO:0000256" key="3">
    <source>
        <dbReference type="ARBA" id="ARBA00012759"/>
    </source>
</evidence>
<evidence type="ECO:0000256" key="8">
    <source>
        <dbReference type="SAM" id="MobiDB-lite"/>
    </source>
</evidence>
<dbReference type="STRING" id="269621.A0A238FE91"/>
<dbReference type="SUPFAM" id="SSF143791">
    <property type="entry name" value="DUSP-like"/>
    <property type="match status" value="1"/>
</dbReference>
<feature type="region of interest" description="Disordered" evidence="8">
    <location>
        <begin position="1451"/>
        <end position="1501"/>
    </location>
</feature>
<dbReference type="PROSITE" id="PS00972">
    <property type="entry name" value="USP_1"/>
    <property type="match status" value="1"/>
</dbReference>
<reference evidence="12" key="1">
    <citation type="submission" date="2016-09" db="EMBL/GenBank/DDBJ databases">
        <authorList>
            <person name="Jeantristanb JTB J.-T."/>
            <person name="Ricardo R."/>
        </authorList>
    </citation>
    <scope>NUCLEOTIDE SEQUENCE [LARGE SCALE GENOMIC DNA]</scope>
</reference>
<feature type="region of interest" description="Disordered" evidence="8">
    <location>
        <begin position="190"/>
        <end position="241"/>
    </location>
</feature>
<keyword evidence="5" id="KW-0833">Ubl conjugation pathway</keyword>
<dbReference type="InterPro" id="IPR006615">
    <property type="entry name" value="Pept_C19_DUSP"/>
</dbReference>
<comment type="catalytic activity">
    <reaction evidence="1">
        <text>Thiol-dependent hydrolysis of ester, thioester, amide, peptide and isopeptide bonds formed by the C-terminal Gly of ubiquitin (a 76-residue protein attached to proteins as an intracellular targeting signal).</text>
        <dbReference type="EC" id="3.4.19.12"/>
    </reaction>
</comment>
<comment type="similarity">
    <text evidence="2">Belongs to the peptidase C19 family.</text>
</comment>
<feature type="compositionally biased region" description="Polar residues" evidence="8">
    <location>
        <begin position="197"/>
        <end position="212"/>
    </location>
</feature>
<feature type="domain" description="DUSP" evidence="10">
    <location>
        <begin position="235"/>
        <end position="349"/>
    </location>
</feature>
<proteinExistence type="inferred from homology"/>
<dbReference type="GO" id="GO:0006508">
    <property type="term" value="P:proteolysis"/>
    <property type="evidence" value="ECO:0007669"/>
    <property type="project" value="UniProtKB-KW"/>
</dbReference>
<dbReference type="SUPFAM" id="SSF54001">
    <property type="entry name" value="Cysteine proteinases"/>
    <property type="match status" value="1"/>
</dbReference>
<dbReference type="PANTHER" id="PTHR21646:SF24">
    <property type="entry name" value="UBIQUITIN CARBOXYL-TERMINAL HYDROLASE"/>
    <property type="match status" value="1"/>
</dbReference>
<dbReference type="InterPro" id="IPR035927">
    <property type="entry name" value="DUSP-like_sf"/>
</dbReference>
<dbReference type="EMBL" id="FMSP01000005">
    <property type="protein sequence ID" value="SCV70333.1"/>
    <property type="molecule type" value="Genomic_DNA"/>
</dbReference>
<accession>A0A238FE91</accession>
<keyword evidence="12" id="KW-1185">Reference proteome</keyword>
<dbReference type="Proteomes" id="UP000198372">
    <property type="component" value="Unassembled WGS sequence"/>
</dbReference>
<feature type="compositionally biased region" description="Acidic residues" evidence="8">
    <location>
        <begin position="135"/>
        <end position="146"/>
    </location>
</feature>
<evidence type="ECO:0000256" key="1">
    <source>
        <dbReference type="ARBA" id="ARBA00000707"/>
    </source>
</evidence>
<keyword evidence="7" id="KW-0788">Thiol protease</keyword>
<dbReference type="Gene3D" id="3.30.2230.10">
    <property type="entry name" value="DUSP-like"/>
    <property type="match status" value="1"/>
</dbReference>
<keyword evidence="6" id="KW-0378">Hydrolase</keyword>
<dbReference type="InterPro" id="IPR050185">
    <property type="entry name" value="Ub_carboxyl-term_hydrolase"/>
</dbReference>
<dbReference type="InterPro" id="IPR001394">
    <property type="entry name" value="Peptidase_C19_UCH"/>
</dbReference>
<feature type="compositionally biased region" description="Low complexity" evidence="8">
    <location>
        <begin position="998"/>
        <end position="1017"/>
    </location>
</feature>
<dbReference type="InterPro" id="IPR038765">
    <property type="entry name" value="Papain-like_cys_pep_sf"/>
</dbReference>
<feature type="compositionally biased region" description="Basic and acidic residues" evidence="8">
    <location>
        <begin position="1"/>
        <end position="10"/>
    </location>
</feature>
<dbReference type="Pfam" id="PF06337">
    <property type="entry name" value="DUSP"/>
    <property type="match status" value="1"/>
</dbReference>
<dbReference type="PROSITE" id="PS50235">
    <property type="entry name" value="USP_3"/>
    <property type="match status" value="1"/>
</dbReference>
<feature type="domain" description="USP" evidence="9">
    <location>
        <begin position="586"/>
        <end position="1350"/>
    </location>
</feature>
<keyword evidence="4" id="KW-0645">Protease</keyword>
<feature type="region of interest" description="Disordered" evidence="8">
    <location>
        <begin position="1373"/>
        <end position="1414"/>
    </location>
</feature>
<dbReference type="InterPro" id="IPR018200">
    <property type="entry name" value="USP_CS"/>
</dbReference>
<evidence type="ECO:0000256" key="6">
    <source>
        <dbReference type="ARBA" id="ARBA00022801"/>
    </source>
</evidence>
<evidence type="ECO:0000313" key="12">
    <source>
        <dbReference type="Proteomes" id="UP000198372"/>
    </source>
</evidence>